<protein>
    <submittedName>
        <fullName evidence="1">Uncharacterized protein</fullName>
    </submittedName>
</protein>
<accession>A0ACB8FP91</accession>
<keyword evidence="2" id="KW-1185">Reference proteome</keyword>
<dbReference type="EMBL" id="CM037619">
    <property type="protein sequence ID" value="KAH8006981.1"/>
    <property type="molecule type" value="Genomic_DNA"/>
</dbReference>
<reference evidence="1" key="1">
    <citation type="submission" date="2021-08" db="EMBL/GenBank/DDBJ databases">
        <title>The first chromosome-level gecko genome reveals the dynamic sex chromosomes of Neotropical dwarf geckos (Sphaerodactylidae: Sphaerodactylus).</title>
        <authorList>
            <person name="Pinto B.J."/>
            <person name="Keating S.E."/>
            <person name="Gamble T."/>
        </authorList>
    </citation>
    <scope>NUCLEOTIDE SEQUENCE</scope>
    <source>
        <strain evidence="1">TG3544</strain>
    </source>
</reference>
<sequence length="189" mass="20801">MRMPRSHDKRQKLVPRAEFIILTRAAILRGVSAKAQEMTPPTVAEKCPGLISGVSACAGLVLVMAAVLVLVIWKQNRRMRKRKADEESPKKIENYSISFENQVNKGPILPREDNFAPLKCPQSNDTSQRIILKDAISKTAGSDVTEAASLSSCEEKGNHTFPLPATELGATVLVTTKTTQENFTKEELL</sequence>
<organism evidence="1 2">
    <name type="scientific">Sphaerodactylus townsendi</name>
    <dbReference type="NCBI Taxonomy" id="933632"/>
    <lineage>
        <taxon>Eukaryota</taxon>
        <taxon>Metazoa</taxon>
        <taxon>Chordata</taxon>
        <taxon>Craniata</taxon>
        <taxon>Vertebrata</taxon>
        <taxon>Euteleostomi</taxon>
        <taxon>Lepidosauria</taxon>
        <taxon>Squamata</taxon>
        <taxon>Bifurcata</taxon>
        <taxon>Gekkota</taxon>
        <taxon>Sphaerodactylidae</taxon>
        <taxon>Sphaerodactylus</taxon>
    </lineage>
</organism>
<dbReference type="Proteomes" id="UP000827872">
    <property type="component" value="Linkage Group LG06"/>
</dbReference>
<name>A0ACB8FP91_9SAUR</name>
<gene>
    <name evidence="1" type="ORF">K3G42_015768</name>
</gene>
<evidence type="ECO:0000313" key="2">
    <source>
        <dbReference type="Proteomes" id="UP000827872"/>
    </source>
</evidence>
<comment type="caution">
    <text evidence="1">The sequence shown here is derived from an EMBL/GenBank/DDBJ whole genome shotgun (WGS) entry which is preliminary data.</text>
</comment>
<evidence type="ECO:0000313" key="1">
    <source>
        <dbReference type="EMBL" id="KAH8006981.1"/>
    </source>
</evidence>
<proteinExistence type="predicted"/>